<dbReference type="OrthoDB" id="8005166at2"/>
<dbReference type="AlphaFoldDB" id="B1LW80"/>
<dbReference type="eggNOG" id="ENOG503004C">
    <property type="taxonomic scope" value="Bacteria"/>
</dbReference>
<evidence type="ECO:0000313" key="3">
    <source>
        <dbReference type="Proteomes" id="UP000006589"/>
    </source>
</evidence>
<protein>
    <submittedName>
        <fullName evidence="2">Uncharacterized protein</fullName>
    </submittedName>
</protein>
<feature type="region of interest" description="Disordered" evidence="1">
    <location>
        <begin position="1"/>
        <end position="40"/>
    </location>
</feature>
<dbReference type="GeneID" id="6141256"/>
<dbReference type="PATRIC" id="fig|426355.14.peg.5253"/>
<dbReference type="KEGG" id="mrd:Mrad2831_5186"/>
<name>B1LW80_METRJ</name>
<sequence length="332" mass="35781">MRKPNTAKAAPEATDLRQRAARARDAAGRFNRRPEPAEATVAEPDPALAVVALFKATWTAIGNALDAEVPDDLVAELQEADGAAYERLKTVRPTTPEGFQALAECWAMVLKDHRGDEPSMTVSEHAADSLIAGAGVCAPAQAVDWYNPPPGFMASPAIEPFSFARISEGIAIELGRLRGIAMAELERRIGPETSAEEIARISRELRLDVLAKAAPLDDSIVGQVEFSSATVEELSLIQEKAHLLADIANASAWQGCCAGNAAGNLMTWLGDELTVLESEAARELQRRQPATLRDREKRLAAVAERIISNNDDAETATFIQELTAWAAEQARH</sequence>
<evidence type="ECO:0000256" key="1">
    <source>
        <dbReference type="SAM" id="MobiDB-lite"/>
    </source>
</evidence>
<dbReference type="RefSeq" id="WP_012322087.1">
    <property type="nucleotide sequence ID" value="NC_010505.1"/>
</dbReference>
<gene>
    <name evidence="2" type="ordered locus">Mrad2831_5186</name>
</gene>
<dbReference type="HOGENOM" id="CLU_836284_0_0_5"/>
<reference evidence="2 3" key="1">
    <citation type="submission" date="2008-03" db="EMBL/GenBank/DDBJ databases">
        <title>Complete sequence of chromosome of Methylobacterium radiotolerans JCM 2831.</title>
        <authorList>
            <consortium name="US DOE Joint Genome Institute"/>
            <person name="Copeland A."/>
            <person name="Lucas S."/>
            <person name="Lapidus A."/>
            <person name="Glavina del Rio T."/>
            <person name="Dalin E."/>
            <person name="Tice H."/>
            <person name="Bruce D."/>
            <person name="Goodwin L."/>
            <person name="Pitluck S."/>
            <person name="Kiss H."/>
            <person name="Brettin T."/>
            <person name="Detter J.C."/>
            <person name="Han C."/>
            <person name="Kuske C.R."/>
            <person name="Schmutz J."/>
            <person name="Larimer F."/>
            <person name="Land M."/>
            <person name="Hauser L."/>
            <person name="Kyrpides N."/>
            <person name="Mikhailova N."/>
            <person name="Marx C.J."/>
            <person name="Richardson P."/>
        </authorList>
    </citation>
    <scope>NUCLEOTIDE SEQUENCE [LARGE SCALE GENOMIC DNA]</scope>
    <source>
        <strain evidence="3">ATCC 27329 / DSM 1819 / JCM 2831 / NBRC 15690 / NCIMB 10815 / 0-1</strain>
    </source>
</reference>
<organism evidence="2 3">
    <name type="scientific">Methylobacterium radiotolerans (strain ATCC 27329 / DSM 1819 / JCM 2831 / NBRC 15690 / NCIMB 10815 / 0-1)</name>
    <dbReference type="NCBI Taxonomy" id="426355"/>
    <lineage>
        <taxon>Bacteria</taxon>
        <taxon>Pseudomonadati</taxon>
        <taxon>Pseudomonadota</taxon>
        <taxon>Alphaproteobacteria</taxon>
        <taxon>Hyphomicrobiales</taxon>
        <taxon>Methylobacteriaceae</taxon>
        <taxon>Methylobacterium</taxon>
    </lineage>
</organism>
<accession>B1LW80</accession>
<feature type="compositionally biased region" description="Basic and acidic residues" evidence="1">
    <location>
        <begin position="14"/>
        <end position="36"/>
    </location>
</feature>
<proteinExistence type="predicted"/>
<dbReference type="Proteomes" id="UP000006589">
    <property type="component" value="Chromosome"/>
</dbReference>
<evidence type="ECO:0000313" key="2">
    <source>
        <dbReference type="EMBL" id="ACB27143.1"/>
    </source>
</evidence>
<dbReference type="EMBL" id="CP001001">
    <property type="protein sequence ID" value="ACB27143.1"/>
    <property type="molecule type" value="Genomic_DNA"/>
</dbReference>